<evidence type="ECO:0000313" key="2">
    <source>
        <dbReference type="Proteomes" id="UP000650833"/>
    </source>
</evidence>
<gene>
    <name evidence="1" type="ORF">INT46_002219</name>
</gene>
<accession>A0A8H7V765</accession>
<evidence type="ECO:0000313" key="1">
    <source>
        <dbReference type="EMBL" id="KAG2205928.1"/>
    </source>
</evidence>
<keyword evidence="2" id="KW-1185">Reference proteome</keyword>
<dbReference type="OrthoDB" id="9996331at2759"/>
<reference evidence="1" key="1">
    <citation type="submission" date="2020-12" db="EMBL/GenBank/DDBJ databases">
        <title>Metabolic potential, ecology and presence of endohyphal bacteria is reflected in genomic diversity of Mucoromycotina.</title>
        <authorList>
            <person name="Muszewska A."/>
            <person name="Okrasinska A."/>
            <person name="Steczkiewicz K."/>
            <person name="Drgas O."/>
            <person name="Orlowska M."/>
            <person name="Perlinska-Lenart U."/>
            <person name="Aleksandrzak-Piekarczyk T."/>
            <person name="Szatraj K."/>
            <person name="Zielenkiewicz U."/>
            <person name="Pilsyk S."/>
            <person name="Malc E."/>
            <person name="Mieczkowski P."/>
            <person name="Kruszewska J.S."/>
            <person name="Biernat P."/>
            <person name="Pawlowska J."/>
        </authorList>
    </citation>
    <scope>NUCLEOTIDE SEQUENCE</scope>
    <source>
        <strain evidence="1">CBS 226.32</strain>
    </source>
</reference>
<name>A0A8H7V765_9FUNG</name>
<proteinExistence type="predicted"/>
<organism evidence="1 2">
    <name type="scientific">Mucor plumbeus</name>
    <dbReference type="NCBI Taxonomy" id="97098"/>
    <lineage>
        <taxon>Eukaryota</taxon>
        <taxon>Fungi</taxon>
        <taxon>Fungi incertae sedis</taxon>
        <taxon>Mucoromycota</taxon>
        <taxon>Mucoromycotina</taxon>
        <taxon>Mucoromycetes</taxon>
        <taxon>Mucorales</taxon>
        <taxon>Mucorineae</taxon>
        <taxon>Mucoraceae</taxon>
        <taxon>Mucor</taxon>
    </lineage>
</organism>
<comment type="caution">
    <text evidence="1">The sequence shown here is derived from an EMBL/GenBank/DDBJ whole genome shotgun (WGS) entry which is preliminary data.</text>
</comment>
<protein>
    <submittedName>
        <fullName evidence="1">Uncharacterized protein</fullName>
    </submittedName>
</protein>
<sequence length="196" mass="21854">MSHTLPVELQNPIKVLLFQDTPSTVIRLRHSFVLLSILGRYKKEFLVKVTLLNGGRLLFVSAVQEHLRSFQIGLSLSGIRKLLKRMGFKFRKNYDQLCQRKQQASSTGMGQKTPTPHGKLVGALDGGGIFQPHLTESHLKEDGKGVFFWGCKAADGPCFGTTDMDSLVARQCTPNASEVTQDWFSATSFLLETIRD</sequence>
<dbReference type="AlphaFoldDB" id="A0A8H7V765"/>
<dbReference type="EMBL" id="JAEPRC010000162">
    <property type="protein sequence ID" value="KAG2205928.1"/>
    <property type="molecule type" value="Genomic_DNA"/>
</dbReference>
<dbReference type="Proteomes" id="UP000650833">
    <property type="component" value="Unassembled WGS sequence"/>
</dbReference>